<gene>
    <name evidence="2" type="ORF">GCM10012282_04850</name>
</gene>
<comment type="caution">
    <text evidence="2">The sequence shown here is derived from an EMBL/GenBank/DDBJ whole genome shotgun (WGS) entry which is preliminary data.</text>
</comment>
<organism evidence="2 3">
    <name type="scientific">Streptomyces lacrimifluminis</name>
    <dbReference type="NCBI Taxonomy" id="1500077"/>
    <lineage>
        <taxon>Bacteria</taxon>
        <taxon>Bacillati</taxon>
        <taxon>Actinomycetota</taxon>
        <taxon>Actinomycetes</taxon>
        <taxon>Kitasatosporales</taxon>
        <taxon>Streptomycetaceae</taxon>
        <taxon>Streptomyces</taxon>
    </lineage>
</organism>
<dbReference type="EMBL" id="BMMU01000001">
    <property type="protein sequence ID" value="GGJ11429.1"/>
    <property type="molecule type" value="Genomic_DNA"/>
</dbReference>
<sequence>MGRCEVGIRGPPRRESGAGAAVRVGGRFSKHVLVSVSAAQEAADTLRGLRQSLPGLFPVAYSQCFTRSRRAASSSGPIFTPIIFQQPHSPQMRAE</sequence>
<feature type="region of interest" description="Disordered" evidence="1">
    <location>
        <begin position="1"/>
        <end position="20"/>
    </location>
</feature>
<accession>A0A917NM97</accession>
<dbReference type="Proteomes" id="UP000625682">
    <property type="component" value="Unassembled WGS sequence"/>
</dbReference>
<protein>
    <submittedName>
        <fullName evidence="2">Uncharacterized protein</fullName>
    </submittedName>
</protein>
<reference evidence="2" key="1">
    <citation type="journal article" date="2014" name="Int. J. Syst. Evol. Microbiol.">
        <title>Complete genome sequence of Corynebacterium casei LMG S-19264T (=DSM 44701T), isolated from a smear-ripened cheese.</title>
        <authorList>
            <consortium name="US DOE Joint Genome Institute (JGI-PGF)"/>
            <person name="Walter F."/>
            <person name="Albersmeier A."/>
            <person name="Kalinowski J."/>
            <person name="Ruckert C."/>
        </authorList>
    </citation>
    <scope>NUCLEOTIDE SEQUENCE</scope>
    <source>
        <strain evidence="2">CGMCC 4.7272</strain>
    </source>
</reference>
<evidence type="ECO:0000313" key="3">
    <source>
        <dbReference type="Proteomes" id="UP000625682"/>
    </source>
</evidence>
<name>A0A917NM97_9ACTN</name>
<keyword evidence="3" id="KW-1185">Reference proteome</keyword>
<dbReference type="AlphaFoldDB" id="A0A917NM97"/>
<evidence type="ECO:0000313" key="2">
    <source>
        <dbReference type="EMBL" id="GGJ11429.1"/>
    </source>
</evidence>
<evidence type="ECO:0000256" key="1">
    <source>
        <dbReference type="SAM" id="MobiDB-lite"/>
    </source>
</evidence>
<reference evidence="2" key="2">
    <citation type="submission" date="2020-09" db="EMBL/GenBank/DDBJ databases">
        <authorList>
            <person name="Sun Q."/>
            <person name="Zhou Y."/>
        </authorList>
    </citation>
    <scope>NUCLEOTIDE SEQUENCE</scope>
    <source>
        <strain evidence="2">CGMCC 4.7272</strain>
    </source>
</reference>
<proteinExistence type="predicted"/>